<dbReference type="RefSeq" id="WP_125149837.1">
    <property type="nucleotide sequence ID" value="NZ_CAKJVE010000004.1"/>
</dbReference>
<dbReference type="AlphaFoldDB" id="A0A653AST1"/>
<dbReference type="Proteomes" id="UP000789738">
    <property type="component" value="Unassembled WGS sequence"/>
</dbReference>
<sequence length="56" mass="6602">MVNNEIKVLKNERLLKTDEITLIQDLISNLKYGFLTLKIQDGALIQIDKNEKIRFR</sequence>
<evidence type="ECO:0008006" key="4">
    <source>
        <dbReference type="Google" id="ProtNLM"/>
    </source>
</evidence>
<dbReference type="EMBL" id="CAKJVE010000004">
    <property type="protein sequence ID" value="CAG9707320.1"/>
    <property type="molecule type" value="Genomic_DNA"/>
</dbReference>
<evidence type="ECO:0000313" key="2">
    <source>
        <dbReference type="EMBL" id="VCT84793.1"/>
    </source>
</evidence>
<dbReference type="InterPro" id="IPR018743">
    <property type="entry name" value="DUF2292"/>
</dbReference>
<protein>
    <recommendedName>
        <fullName evidence="4">DUF2292 domain-containing protein</fullName>
    </recommendedName>
</protein>
<accession>A0A653AST1</accession>
<gene>
    <name evidence="1" type="ORF">CNEO_42957</name>
    <name evidence="2" type="ORF">CNEONATNEC25_02394</name>
</gene>
<evidence type="ECO:0000313" key="1">
    <source>
        <dbReference type="EMBL" id="CAG9707320.1"/>
    </source>
</evidence>
<dbReference type="Proteomes" id="UP000431451">
    <property type="component" value="Unassembled WGS sequence"/>
</dbReference>
<dbReference type="EMBL" id="UWJD01000002">
    <property type="protein sequence ID" value="VCT84793.1"/>
    <property type="molecule type" value="Genomic_DNA"/>
</dbReference>
<dbReference type="Pfam" id="PF10055">
    <property type="entry name" value="DUF2292"/>
    <property type="match status" value="1"/>
</dbReference>
<name>A0A653AST1_9CLOT</name>
<reference evidence="2 3" key="1">
    <citation type="submission" date="2018-06" db="EMBL/GenBank/DDBJ databases">
        <authorList>
            <consortium name="IHU Genomes"/>
        </authorList>
    </citation>
    <scope>NUCLEOTIDE SEQUENCE [LARGE SCALE GENOMIC DNA]</scope>
    <source>
        <strain evidence="2 3">NEC25</strain>
    </source>
</reference>
<proteinExistence type="predicted"/>
<evidence type="ECO:0000313" key="3">
    <source>
        <dbReference type="Proteomes" id="UP000431451"/>
    </source>
</evidence>
<reference evidence="1" key="2">
    <citation type="submission" date="2021-10" db="EMBL/GenBank/DDBJ databases">
        <authorList>
            <person name="Mesa V."/>
        </authorList>
    </citation>
    <scope>NUCLEOTIDE SEQUENCE</scope>
    <source>
        <strain evidence="1">CC3_PB</strain>
    </source>
</reference>
<organism evidence="2 3">
    <name type="scientific">Clostridium neonatale</name>
    <dbReference type="NCBI Taxonomy" id="137838"/>
    <lineage>
        <taxon>Bacteria</taxon>
        <taxon>Bacillati</taxon>
        <taxon>Bacillota</taxon>
        <taxon>Clostridia</taxon>
        <taxon>Eubacteriales</taxon>
        <taxon>Clostridiaceae</taxon>
        <taxon>Clostridium</taxon>
    </lineage>
</organism>